<organism evidence="8 9">
    <name type="scientific">Geothrix oryzae</name>
    <dbReference type="NCBI Taxonomy" id="2927975"/>
    <lineage>
        <taxon>Bacteria</taxon>
        <taxon>Pseudomonadati</taxon>
        <taxon>Acidobacteriota</taxon>
        <taxon>Holophagae</taxon>
        <taxon>Holophagales</taxon>
        <taxon>Holophagaceae</taxon>
        <taxon>Geothrix</taxon>
    </lineage>
</organism>
<evidence type="ECO:0000256" key="6">
    <source>
        <dbReference type="SAM" id="MobiDB-lite"/>
    </source>
</evidence>
<dbReference type="PANTHER" id="PTHR30250">
    <property type="entry name" value="PST FAMILY PREDICTED COLANIC ACID TRANSPORTER"/>
    <property type="match status" value="1"/>
</dbReference>
<feature type="transmembrane region" description="Helical" evidence="7">
    <location>
        <begin position="456"/>
        <end position="474"/>
    </location>
</feature>
<gene>
    <name evidence="8" type="ORF">GETHOR_21630</name>
</gene>
<feature type="transmembrane region" description="Helical" evidence="7">
    <location>
        <begin position="83"/>
        <end position="104"/>
    </location>
</feature>
<dbReference type="PANTHER" id="PTHR30250:SF11">
    <property type="entry name" value="O-ANTIGEN TRANSPORTER-RELATED"/>
    <property type="match status" value="1"/>
</dbReference>
<keyword evidence="4 7" id="KW-1133">Transmembrane helix</keyword>
<evidence type="ECO:0000256" key="1">
    <source>
        <dbReference type="ARBA" id="ARBA00004651"/>
    </source>
</evidence>
<feature type="transmembrane region" description="Helical" evidence="7">
    <location>
        <begin position="253"/>
        <end position="270"/>
    </location>
</feature>
<feature type="transmembrane region" description="Helical" evidence="7">
    <location>
        <begin position="400"/>
        <end position="419"/>
    </location>
</feature>
<feature type="transmembrane region" description="Helical" evidence="7">
    <location>
        <begin position="486"/>
        <end position="504"/>
    </location>
</feature>
<evidence type="ECO:0000256" key="2">
    <source>
        <dbReference type="ARBA" id="ARBA00022475"/>
    </source>
</evidence>
<evidence type="ECO:0000256" key="5">
    <source>
        <dbReference type="ARBA" id="ARBA00023136"/>
    </source>
</evidence>
<feature type="region of interest" description="Disordered" evidence="6">
    <location>
        <begin position="1"/>
        <end position="25"/>
    </location>
</feature>
<dbReference type="Pfam" id="PF13440">
    <property type="entry name" value="Polysacc_synt_3"/>
    <property type="match status" value="1"/>
</dbReference>
<keyword evidence="2" id="KW-1003">Cell membrane</keyword>
<evidence type="ECO:0000313" key="8">
    <source>
        <dbReference type="EMBL" id="BDU70062.1"/>
    </source>
</evidence>
<dbReference type="InterPro" id="IPR050833">
    <property type="entry name" value="Poly_Biosynth_Transport"/>
</dbReference>
<feature type="transmembrane region" description="Helical" evidence="7">
    <location>
        <begin position="425"/>
        <end position="444"/>
    </location>
</feature>
<sequence length="521" mass="55226">MNRDLPEDSAPRSDCPRSPDLEMPRATAAGQVTVREDAPIRSLTRAMVKGVGVMVTTGVIARLFSLLSAPILTRLVGPSPYGILALIGTVSSLAASVALVGIDLAYARYFFAGRGDQPSAVESFCWRFALGLGLLFAVAAGIGWWRLIPSASAHRDLALMASLTTLVAVTSVMATTRQRIRGAYARIAMATLAGTGVGILVSLLLARFWRPDSWAMLSGTLAGSILSLGILGLPRVKFLLQKSNLDSGQRRGLLGLGMASMATTPMFWVISSADRWFLGLWVGAGGVGVYAFAASLGLSGMMINSAITTAWFPEVSREFEHSGECAPLNIARLWARLAGLHLVTWLAVTAAGGDVVRWLADSRFHGGANLIPWIAGGVFFSGIADLANTGLFLKKDLKPTALWWAAGATFNVAANALVIRSFGSMGAVIVNCLTFAIIAGGMVWSAQSRLYLPLPWGRLGVAALAALVAGSFLAPPWSESAWRSLLLKFPVGALTGGLLGWVLAPDWMRRIFLIQRSPSSV</sequence>
<proteinExistence type="predicted"/>
<comment type="subcellular location">
    <subcellularLocation>
        <location evidence="1">Cell membrane</location>
        <topology evidence="1">Multi-pass membrane protein</topology>
    </subcellularLocation>
</comment>
<feature type="transmembrane region" description="Helical" evidence="7">
    <location>
        <begin position="214"/>
        <end position="233"/>
    </location>
</feature>
<feature type="transmembrane region" description="Helical" evidence="7">
    <location>
        <begin position="124"/>
        <end position="145"/>
    </location>
</feature>
<reference evidence="9" key="1">
    <citation type="journal article" date="2023" name="Int. J. Syst. Evol. Microbiol.">
        <title>Mesoterricola silvestris gen. nov., sp. nov., Mesoterricola sediminis sp. nov., Geothrix oryzae sp. nov., Geothrix edaphica sp. nov., Geothrix rubra sp. nov., and Geothrix limicola sp. nov., six novel members of Acidobacteriota isolated from soils.</title>
        <authorList>
            <person name="Itoh H."/>
            <person name="Sugisawa Y."/>
            <person name="Mise K."/>
            <person name="Xu Z."/>
            <person name="Kuniyasu M."/>
            <person name="Ushijima N."/>
            <person name="Kawano K."/>
            <person name="Kobayashi E."/>
            <person name="Shiratori Y."/>
            <person name="Masuda Y."/>
            <person name="Senoo K."/>
        </authorList>
    </citation>
    <scope>NUCLEOTIDE SEQUENCE [LARGE SCALE GENOMIC DNA]</scope>
    <source>
        <strain evidence="9">Red222</strain>
    </source>
</reference>
<evidence type="ECO:0000256" key="3">
    <source>
        <dbReference type="ARBA" id="ARBA00022692"/>
    </source>
</evidence>
<evidence type="ECO:0008006" key="10">
    <source>
        <dbReference type="Google" id="ProtNLM"/>
    </source>
</evidence>
<accession>A0ABN6UYB9</accession>
<dbReference type="EMBL" id="AP027079">
    <property type="protein sequence ID" value="BDU70062.1"/>
    <property type="molecule type" value="Genomic_DNA"/>
</dbReference>
<feature type="transmembrane region" description="Helical" evidence="7">
    <location>
        <begin position="187"/>
        <end position="208"/>
    </location>
</feature>
<name>A0ABN6UYB9_9BACT</name>
<feature type="transmembrane region" description="Helical" evidence="7">
    <location>
        <begin position="371"/>
        <end position="393"/>
    </location>
</feature>
<keyword evidence="3 7" id="KW-0812">Transmembrane</keyword>
<evidence type="ECO:0000313" key="9">
    <source>
        <dbReference type="Proteomes" id="UP001242010"/>
    </source>
</evidence>
<protein>
    <recommendedName>
        <fullName evidence="10">Membrane protein involved in the export of O-antigen and teichoic acid</fullName>
    </recommendedName>
</protein>
<feature type="transmembrane region" description="Helical" evidence="7">
    <location>
        <begin position="157"/>
        <end position="175"/>
    </location>
</feature>
<feature type="transmembrane region" description="Helical" evidence="7">
    <location>
        <begin position="333"/>
        <end position="351"/>
    </location>
</feature>
<feature type="transmembrane region" description="Helical" evidence="7">
    <location>
        <begin position="51"/>
        <end position="71"/>
    </location>
</feature>
<evidence type="ECO:0000256" key="7">
    <source>
        <dbReference type="SAM" id="Phobius"/>
    </source>
</evidence>
<feature type="compositionally biased region" description="Basic and acidic residues" evidence="6">
    <location>
        <begin position="1"/>
        <end position="23"/>
    </location>
</feature>
<evidence type="ECO:0000256" key="4">
    <source>
        <dbReference type="ARBA" id="ARBA00022989"/>
    </source>
</evidence>
<keyword evidence="5 7" id="KW-0472">Membrane</keyword>
<dbReference type="Proteomes" id="UP001242010">
    <property type="component" value="Chromosome"/>
</dbReference>
<keyword evidence="9" id="KW-1185">Reference proteome</keyword>